<accession>A0A1V4J9D5</accession>
<organism evidence="14 15">
    <name type="scientific">Patagioenas fasciata monilis</name>
    <dbReference type="NCBI Taxonomy" id="372326"/>
    <lineage>
        <taxon>Eukaryota</taxon>
        <taxon>Metazoa</taxon>
        <taxon>Chordata</taxon>
        <taxon>Craniata</taxon>
        <taxon>Vertebrata</taxon>
        <taxon>Euteleostomi</taxon>
        <taxon>Archelosauria</taxon>
        <taxon>Archosauria</taxon>
        <taxon>Dinosauria</taxon>
        <taxon>Saurischia</taxon>
        <taxon>Theropoda</taxon>
        <taxon>Coelurosauria</taxon>
        <taxon>Aves</taxon>
        <taxon>Neognathae</taxon>
        <taxon>Neoaves</taxon>
        <taxon>Columbimorphae</taxon>
        <taxon>Columbiformes</taxon>
        <taxon>Columbidae</taxon>
        <taxon>Patagioenas</taxon>
    </lineage>
</organism>
<evidence type="ECO:0000256" key="4">
    <source>
        <dbReference type="ARBA" id="ARBA00016945"/>
    </source>
</evidence>
<keyword evidence="6 12" id="KW-0964">Secreted</keyword>
<keyword evidence="13" id="KW-0472">Membrane</keyword>
<dbReference type="InterPro" id="IPR002069">
    <property type="entry name" value="Interferon_gamma"/>
</dbReference>
<evidence type="ECO:0000256" key="13">
    <source>
        <dbReference type="SAM" id="Phobius"/>
    </source>
</evidence>
<dbReference type="Pfam" id="PF00714">
    <property type="entry name" value="IFN-gamma"/>
    <property type="match status" value="1"/>
</dbReference>
<evidence type="ECO:0000256" key="1">
    <source>
        <dbReference type="ARBA" id="ARBA00004613"/>
    </source>
</evidence>
<dbReference type="STRING" id="372326.A0A1V4J9D5"/>
<dbReference type="GO" id="GO:0005125">
    <property type="term" value="F:cytokine activity"/>
    <property type="evidence" value="ECO:0007669"/>
    <property type="project" value="UniProtKB-KW"/>
</dbReference>
<dbReference type="GO" id="GO:0006959">
    <property type="term" value="P:humoral immune response"/>
    <property type="evidence" value="ECO:0007669"/>
    <property type="project" value="TreeGrafter"/>
</dbReference>
<dbReference type="SUPFAM" id="SSF47266">
    <property type="entry name" value="4-helical cytokines"/>
    <property type="match status" value="1"/>
</dbReference>
<evidence type="ECO:0000256" key="9">
    <source>
        <dbReference type="ARBA" id="ARBA00023118"/>
    </source>
</evidence>
<evidence type="ECO:0000256" key="5">
    <source>
        <dbReference type="ARBA" id="ARBA00022514"/>
    </source>
</evidence>
<dbReference type="Gene3D" id="1.20.1250.10">
    <property type="match status" value="1"/>
</dbReference>
<dbReference type="EMBL" id="LSYS01008398">
    <property type="protein sequence ID" value="OPJ68838.1"/>
    <property type="molecule type" value="Genomic_DNA"/>
</dbReference>
<evidence type="ECO:0000256" key="3">
    <source>
        <dbReference type="ARBA" id="ARBA00011738"/>
    </source>
</evidence>
<feature type="transmembrane region" description="Helical" evidence="13">
    <location>
        <begin position="6"/>
        <end position="28"/>
    </location>
</feature>
<keyword evidence="15" id="KW-1185">Reference proteome</keyword>
<dbReference type="GO" id="GO:0051607">
    <property type="term" value="P:defense response to virus"/>
    <property type="evidence" value="ECO:0007669"/>
    <property type="project" value="UniProtKB-KW"/>
</dbReference>
<dbReference type="OrthoDB" id="9937106at2759"/>
<dbReference type="FunFam" id="1.20.1250.10:FF:000007">
    <property type="entry name" value="Interferon gamma"/>
    <property type="match status" value="1"/>
</dbReference>
<keyword evidence="9 12" id="KW-0051">Antiviral defense</keyword>
<proteinExistence type="inferred from homology"/>
<evidence type="ECO:0000256" key="2">
    <source>
        <dbReference type="ARBA" id="ARBA00007566"/>
    </source>
</evidence>
<comment type="subunit">
    <text evidence="3 12">Homodimer.</text>
</comment>
<comment type="similarity">
    <text evidence="2 12">Belongs to the type II (or gamma) interferon family.</text>
</comment>
<sequence>MTCQTYSLFVLSVVMICFGRFGNSLILAHLENDIDQLKSDFNSSNSDVADGGPIFTGKLTDWTERNEKRIILSQIVSMYLEMLEKSDKSKAHVRHISEELYTLKNSLPDGLKKLEDLKYLAKLQMNDLKTQRKAVHELFSVLQKLVDTPASLKRKRSQFQRRCKC</sequence>
<comment type="function">
    <text evidence="11 12">Produced by lymphocytes activated by specific antigens or mitogens. IFN-gamma, in addition to having antiviral activity, has important immunoregulatory functions. It is a potent activator of macrophages, it has antiproliferative effects on transformed cells and it can potentiate the antiviral and antitumor effects of the type I interferons.</text>
</comment>
<dbReference type="PIRSF" id="PIRSF001936">
    <property type="entry name" value="IFN-gamma"/>
    <property type="match status" value="1"/>
</dbReference>
<evidence type="ECO:0000256" key="8">
    <source>
        <dbReference type="ARBA" id="ARBA00022729"/>
    </source>
</evidence>
<evidence type="ECO:0000256" key="6">
    <source>
        <dbReference type="ARBA" id="ARBA00022525"/>
    </source>
</evidence>
<dbReference type="GO" id="GO:0005133">
    <property type="term" value="F:type II interferon receptor binding"/>
    <property type="evidence" value="ECO:0007669"/>
    <property type="project" value="InterPro"/>
</dbReference>
<evidence type="ECO:0000256" key="12">
    <source>
        <dbReference type="PIRNR" id="PIRNR001936"/>
    </source>
</evidence>
<dbReference type="GO" id="GO:0002250">
    <property type="term" value="P:adaptive immune response"/>
    <property type="evidence" value="ECO:0007669"/>
    <property type="project" value="TreeGrafter"/>
</dbReference>
<evidence type="ECO:0000256" key="11">
    <source>
        <dbReference type="ARBA" id="ARBA00024758"/>
    </source>
</evidence>
<evidence type="ECO:0000313" key="14">
    <source>
        <dbReference type="EMBL" id="OPJ68838.1"/>
    </source>
</evidence>
<dbReference type="InterPro" id="IPR009079">
    <property type="entry name" value="4_helix_cytokine-like_core"/>
</dbReference>
<evidence type="ECO:0000256" key="10">
    <source>
        <dbReference type="ARBA" id="ARBA00023180"/>
    </source>
</evidence>
<reference evidence="14 15" key="1">
    <citation type="submission" date="2016-02" db="EMBL/GenBank/DDBJ databases">
        <title>Band-tailed pigeon sequencing and assembly.</title>
        <authorList>
            <person name="Soares A.E."/>
            <person name="Novak B.J."/>
            <person name="Rice E.S."/>
            <person name="O'Connell B."/>
            <person name="Chang D."/>
            <person name="Weber S."/>
            <person name="Shapiro B."/>
        </authorList>
    </citation>
    <scope>NUCLEOTIDE SEQUENCE [LARGE SCALE GENOMIC DNA]</scope>
    <source>
        <strain evidence="14">BTP2013</strain>
        <tissue evidence="14">Blood</tissue>
    </source>
</reference>
<protein>
    <recommendedName>
        <fullName evidence="4 12">Interferon gamma</fullName>
        <shortName evidence="12">IFN-gamma</shortName>
    </recommendedName>
</protein>
<comment type="caution">
    <text evidence="14">The sequence shown here is derived from an EMBL/GenBank/DDBJ whole genome shotgun (WGS) entry which is preliminary data.</text>
</comment>
<dbReference type="GO" id="GO:0005615">
    <property type="term" value="C:extracellular space"/>
    <property type="evidence" value="ECO:0007669"/>
    <property type="project" value="UniProtKB-KW"/>
</dbReference>
<keyword evidence="8" id="KW-0732">Signal</keyword>
<dbReference type="GO" id="GO:0042116">
    <property type="term" value="P:macrophage activation"/>
    <property type="evidence" value="ECO:0007669"/>
    <property type="project" value="UniProtKB-ARBA"/>
</dbReference>
<dbReference type="PANTHER" id="PTHR11419:SF0">
    <property type="entry name" value="INTERFERON GAMMA"/>
    <property type="match status" value="1"/>
</dbReference>
<keyword evidence="7 12" id="KW-0341">Growth regulation</keyword>
<dbReference type="AlphaFoldDB" id="A0A1V4J9D5"/>
<evidence type="ECO:0000313" key="15">
    <source>
        <dbReference type="Proteomes" id="UP000190648"/>
    </source>
</evidence>
<keyword evidence="10" id="KW-0325">Glycoprotein</keyword>
<name>A0A1V4J9D5_PATFA</name>
<keyword evidence="5 12" id="KW-0202">Cytokine</keyword>
<keyword evidence="13" id="KW-1133">Transmembrane helix</keyword>
<comment type="subcellular location">
    <subcellularLocation>
        <location evidence="1 12">Secreted</location>
    </subcellularLocation>
</comment>
<gene>
    <name evidence="14" type="primary">IFNG</name>
    <name evidence="14" type="ORF">AV530_012917</name>
</gene>
<dbReference type="PANTHER" id="PTHR11419">
    <property type="entry name" value="INTERFERON GAMMA"/>
    <property type="match status" value="1"/>
</dbReference>
<dbReference type="Proteomes" id="UP000190648">
    <property type="component" value="Unassembled WGS sequence"/>
</dbReference>
<keyword evidence="13" id="KW-0812">Transmembrane</keyword>
<evidence type="ECO:0000256" key="7">
    <source>
        <dbReference type="ARBA" id="ARBA00022604"/>
    </source>
</evidence>